<dbReference type="SUPFAM" id="SSF51430">
    <property type="entry name" value="NAD(P)-linked oxidoreductase"/>
    <property type="match status" value="1"/>
</dbReference>
<gene>
    <name evidence="2" type="ORF">S12H4_32721</name>
</gene>
<evidence type="ECO:0000259" key="1">
    <source>
        <dbReference type="Pfam" id="PF00248"/>
    </source>
</evidence>
<dbReference type="EMBL" id="BARW01019206">
    <property type="protein sequence ID" value="GAI92641.1"/>
    <property type="molecule type" value="Genomic_DNA"/>
</dbReference>
<proteinExistence type="predicted"/>
<name>X1TMP8_9ZZZZ</name>
<dbReference type="InterPro" id="IPR036812">
    <property type="entry name" value="NAD(P)_OxRdtase_dom_sf"/>
</dbReference>
<feature type="non-terminal residue" evidence="2">
    <location>
        <position position="63"/>
    </location>
</feature>
<dbReference type="AlphaFoldDB" id="X1TMP8"/>
<dbReference type="Gene3D" id="3.20.20.100">
    <property type="entry name" value="NADP-dependent oxidoreductase domain"/>
    <property type="match status" value="1"/>
</dbReference>
<reference evidence="2" key="1">
    <citation type="journal article" date="2014" name="Front. Microbiol.">
        <title>High frequency of phylogenetically diverse reductive dehalogenase-homologous genes in deep subseafloor sedimentary metagenomes.</title>
        <authorList>
            <person name="Kawai M."/>
            <person name="Futagami T."/>
            <person name="Toyoda A."/>
            <person name="Takaki Y."/>
            <person name="Nishi S."/>
            <person name="Hori S."/>
            <person name="Arai W."/>
            <person name="Tsubouchi T."/>
            <person name="Morono Y."/>
            <person name="Uchiyama I."/>
            <person name="Ito T."/>
            <person name="Fujiyama A."/>
            <person name="Inagaki F."/>
            <person name="Takami H."/>
        </authorList>
    </citation>
    <scope>NUCLEOTIDE SEQUENCE</scope>
    <source>
        <strain evidence="2">Expedition CK06-06</strain>
    </source>
</reference>
<accession>X1TMP8</accession>
<feature type="domain" description="NADP-dependent oxidoreductase" evidence="1">
    <location>
        <begin position="17"/>
        <end position="62"/>
    </location>
</feature>
<dbReference type="InterPro" id="IPR023210">
    <property type="entry name" value="NADP_OxRdtase_dom"/>
</dbReference>
<evidence type="ECO:0000313" key="2">
    <source>
        <dbReference type="EMBL" id="GAI92641.1"/>
    </source>
</evidence>
<comment type="caution">
    <text evidence="2">The sequence shown here is derived from an EMBL/GenBank/DDBJ whole genome shotgun (WGS) entry which is preliminary data.</text>
</comment>
<sequence>MGIGPISITPYAGYMLEKSNIDITTKHPYSPRMEITKENVIKRLEASLKRMQTDYIDIALVHQ</sequence>
<dbReference type="Pfam" id="PF00248">
    <property type="entry name" value="Aldo_ket_red"/>
    <property type="match status" value="1"/>
</dbReference>
<organism evidence="2">
    <name type="scientific">marine sediment metagenome</name>
    <dbReference type="NCBI Taxonomy" id="412755"/>
    <lineage>
        <taxon>unclassified sequences</taxon>
        <taxon>metagenomes</taxon>
        <taxon>ecological metagenomes</taxon>
    </lineage>
</organism>
<protein>
    <recommendedName>
        <fullName evidence="1">NADP-dependent oxidoreductase domain-containing protein</fullName>
    </recommendedName>
</protein>